<dbReference type="InterPro" id="IPR017804">
    <property type="entry name" value="MeTrfase_EgtD-like"/>
</dbReference>
<dbReference type="PANTHER" id="PTHR43397">
    <property type="entry name" value="ERGOTHIONEINE BIOSYNTHESIS PROTEIN 1"/>
    <property type="match status" value="1"/>
</dbReference>
<comment type="caution">
    <text evidence="4">The sequence shown here is derived from an EMBL/GenBank/DDBJ whole genome shotgun (WGS) entry which is preliminary data.</text>
</comment>
<gene>
    <name evidence="4" type="ORF">ACFS6I_14230</name>
</gene>
<evidence type="ECO:0000313" key="5">
    <source>
        <dbReference type="Proteomes" id="UP001597509"/>
    </source>
</evidence>
<accession>A0ABW5YXZ3</accession>
<dbReference type="EMBL" id="JBHUPE010000005">
    <property type="protein sequence ID" value="MFD2905096.1"/>
    <property type="molecule type" value="Genomic_DNA"/>
</dbReference>
<dbReference type="InterPro" id="IPR051128">
    <property type="entry name" value="EgtD_Methyltrsf_superfamily"/>
</dbReference>
<dbReference type="PANTHER" id="PTHR43397:SF1">
    <property type="entry name" value="ERGOTHIONEINE BIOSYNTHESIS PROTEIN 1"/>
    <property type="match status" value="1"/>
</dbReference>
<dbReference type="Gene3D" id="3.40.50.150">
    <property type="entry name" value="Vaccinia Virus protein VP39"/>
    <property type="match status" value="1"/>
</dbReference>
<feature type="domain" description="Histidine-specific methyltransferase SAM-dependent" evidence="3">
    <location>
        <begin position="22"/>
        <end position="324"/>
    </location>
</feature>
<keyword evidence="1" id="KW-0489">Methyltransferase</keyword>
<dbReference type="RefSeq" id="WP_380921602.1">
    <property type="nucleotide sequence ID" value="NZ_JBHUPE010000005.1"/>
</dbReference>
<dbReference type="InterPro" id="IPR029063">
    <property type="entry name" value="SAM-dependent_MTases_sf"/>
</dbReference>
<keyword evidence="5" id="KW-1185">Reference proteome</keyword>
<evidence type="ECO:0000256" key="2">
    <source>
        <dbReference type="ARBA" id="ARBA00022679"/>
    </source>
</evidence>
<organism evidence="4 5">
    <name type="scientific">Sphingobacterium anhuiense</name>
    <dbReference type="NCBI Taxonomy" id="493780"/>
    <lineage>
        <taxon>Bacteria</taxon>
        <taxon>Pseudomonadati</taxon>
        <taxon>Bacteroidota</taxon>
        <taxon>Sphingobacteriia</taxon>
        <taxon>Sphingobacteriales</taxon>
        <taxon>Sphingobacteriaceae</taxon>
        <taxon>Sphingobacterium</taxon>
    </lineage>
</organism>
<reference evidence="5" key="1">
    <citation type="journal article" date="2019" name="Int. J. Syst. Evol. Microbiol.">
        <title>The Global Catalogue of Microorganisms (GCM) 10K type strain sequencing project: providing services to taxonomists for standard genome sequencing and annotation.</title>
        <authorList>
            <consortium name="The Broad Institute Genomics Platform"/>
            <consortium name="The Broad Institute Genome Sequencing Center for Infectious Disease"/>
            <person name="Wu L."/>
            <person name="Ma J."/>
        </authorList>
    </citation>
    <scope>NUCLEOTIDE SEQUENCE [LARGE SCALE GENOMIC DNA]</scope>
    <source>
        <strain evidence="5">KCTC 22209</strain>
    </source>
</reference>
<evidence type="ECO:0000313" key="4">
    <source>
        <dbReference type="EMBL" id="MFD2905096.1"/>
    </source>
</evidence>
<proteinExistence type="predicted"/>
<dbReference type="PIRSF" id="PIRSF018005">
    <property type="entry name" value="UCP018005"/>
    <property type="match status" value="1"/>
</dbReference>
<dbReference type="Proteomes" id="UP001597509">
    <property type="component" value="Unassembled WGS sequence"/>
</dbReference>
<keyword evidence="2" id="KW-0808">Transferase</keyword>
<dbReference type="Pfam" id="PF10017">
    <property type="entry name" value="Methyltransf_33"/>
    <property type="match status" value="1"/>
</dbReference>
<sequence>MNSSLHSENPIETITKHKFLIEVLEDLKNNPKRLSSKYFYDSKGDHLFQKIMALEDYYLTKCELDIFKNQTAEIANLICSDDEPFDLIELGAGDAVKSTFLLQHLVRREANFTYMPIDISGNILSVLKTNLNDAIPALNIICLKGEYFEMIEKAMTISSNRKVILFLGSNIGNMEIADAEQFCSKLKSKLNHGDNVLIGFDLKKHPKTILRAYDDPTGVTAKFNLNLLLRINHELGANFNINQFEHYQTYDPLNGACRSYLISLTEQQVTLGEEQISFVKNEPIYMEISQKFSPSDIRELANSSGFNFVSELYDSKKWFMDAIWEIK</sequence>
<evidence type="ECO:0000259" key="3">
    <source>
        <dbReference type="Pfam" id="PF10017"/>
    </source>
</evidence>
<protein>
    <submittedName>
        <fullName evidence="4">L-histidine N(Alpha)-methyltransferase</fullName>
    </submittedName>
</protein>
<name>A0ABW5YXZ3_9SPHI</name>
<dbReference type="InterPro" id="IPR019257">
    <property type="entry name" value="MeTrfase_dom"/>
</dbReference>
<evidence type="ECO:0000256" key="1">
    <source>
        <dbReference type="ARBA" id="ARBA00022603"/>
    </source>
</evidence>